<dbReference type="Proteomes" id="UP001595868">
    <property type="component" value="Unassembled WGS sequence"/>
</dbReference>
<dbReference type="Pfam" id="PF00400">
    <property type="entry name" value="WD40"/>
    <property type="match status" value="1"/>
</dbReference>
<dbReference type="Gene3D" id="2.130.10.10">
    <property type="entry name" value="YVTN repeat-like/Quinoprotein amine dehydrogenase"/>
    <property type="match status" value="1"/>
</dbReference>
<proteinExistence type="predicted"/>
<accession>A0ABV8KQ11</accession>
<evidence type="ECO:0000313" key="2">
    <source>
        <dbReference type="EMBL" id="MFC4108189.1"/>
    </source>
</evidence>
<reference evidence="3" key="1">
    <citation type="journal article" date="2019" name="Int. J. Syst. Evol. Microbiol.">
        <title>The Global Catalogue of Microorganisms (GCM) 10K type strain sequencing project: providing services to taxonomists for standard genome sequencing and annotation.</title>
        <authorList>
            <consortium name="The Broad Institute Genomics Platform"/>
            <consortium name="The Broad Institute Genome Sequencing Center for Infectious Disease"/>
            <person name="Wu L."/>
            <person name="Ma J."/>
        </authorList>
    </citation>
    <scope>NUCLEOTIDE SEQUENCE [LARGE SCALE GENOMIC DNA]</scope>
    <source>
        <strain evidence="3">2902at01</strain>
    </source>
</reference>
<dbReference type="SUPFAM" id="SSF50978">
    <property type="entry name" value="WD40 repeat-like"/>
    <property type="match status" value="1"/>
</dbReference>
<evidence type="ECO:0000313" key="3">
    <source>
        <dbReference type="Proteomes" id="UP001595868"/>
    </source>
</evidence>
<sequence length="38" mass="3921">MASRSGHLGRVQALAFTPDGSHLLSGGDDGKLLLWTVG</sequence>
<feature type="repeat" description="WD" evidence="1">
    <location>
        <begin position="4"/>
        <end position="38"/>
    </location>
</feature>
<comment type="caution">
    <text evidence="2">The sequence shown here is derived from an EMBL/GenBank/DDBJ whole genome shotgun (WGS) entry which is preliminary data.</text>
</comment>
<dbReference type="InterPro" id="IPR001680">
    <property type="entry name" value="WD40_rpt"/>
</dbReference>
<keyword evidence="1" id="KW-0853">WD repeat</keyword>
<dbReference type="EMBL" id="JBHSBN010000014">
    <property type="protein sequence ID" value="MFC4108189.1"/>
    <property type="molecule type" value="Genomic_DNA"/>
</dbReference>
<evidence type="ECO:0000256" key="1">
    <source>
        <dbReference type="PROSITE-ProRule" id="PRU00221"/>
    </source>
</evidence>
<gene>
    <name evidence="2" type="ORF">ACFOX0_19935</name>
</gene>
<dbReference type="InterPro" id="IPR036322">
    <property type="entry name" value="WD40_repeat_dom_sf"/>
</dbReference>
<organism evidence="2 3">
    <name type="scientific">Micromonospora zhanjiangensis</name>
    <dbReference type="NCBI Taxonomy" id="1522057"/>
    <lineage>
        <taxon>Bacteria</taxon>
        <taxon>Bacillati</taxon>
        <taxon>Actinomycetota</taxon>
        <taxon>Actinomycetes</taxon>
        <taxon>Micromonosporales</taxon>
        <taxon>Micromonosporaceae</taxon>
        <taxon>Micromonospora</taxon>
    </lineage>
</organism>
<dbReference type="PROSITE" id="PS50294">
    <property type="entry name" value="WD_REPEATS_REGION"/>
    <property type="match status" value="1"/>
</dbReference>
<dbReference type="InterPro" id="IPR015943">
    <property type="entry name" value="WD40/YVTN_repeat-like_dom_sf"/>
</dbReference>
<name>A0ABV8KQ11_9ACTN</name>
<protein>
    <submittedName>
        <fullName evidence="2">WD40 repeat domain-containing protein</fullName>
    </submittedName>
</protein>
<keyword evidence="3" id="KW-1185">Reference proteome</keyword>
<dbReference type="RefSeq" id="WP_377548385.1">
    <property type="nucleotide sequence ID" value="NZ_JBHSBN010000014.1"/>
</dbReference>
<dbReference type="PROSITE" id="PS50082">
    <property type="entry name" value="WD_REPEATS_2"/>
    <property type="match status" value="1"/>
</dbReference>